<dbReference type="EMBL" id="WPCU01000006">
    <property type="protein sequence ID" value="MVA76374.1"/>
    <property type="molecule type" value="Genomic_DNA"/>
</dbReference>
<evidence type="ECO:0000256" key="1">
    <source>
        <dbReference type="SAM" id="MobiDB-lite"/>
    </source>
</evidence>
<feature type="compositionally biased region" description="Pro residues" evidence="1">
    <location>
        <begin position="193"/>
        <end position="207"/>
    </location>
</feature>
<evidence type="ECO:0000313" key="4">
    <source>
        <dbReference type="EMBL" id="MVA76374.1"/>
    </source>
</evidence>
<accession>A0A6A9UXP8</accession>
<dbReference type="AlphaFoldDB" id="A0A6A9UXP8"/>
<feature type="region of interest" description="Disordered" evidence="1">
    <location>
        <begin position="182"/>
        <end position="242"/>
    </location>
</feature>
<gene>
    <name evidence="4" type="ORF">GC722_10110</name>
</gene>
<organism evidence="4 5">
    <name type="scientific">Auraticoccus cholistanensis</name>
    <dbReference type="NCBI Taxonomy" id="2656650"/>
    <lineage>
        <taxon>Bacteria</taxon>
        <taxon>Bacillati</taxon>
        <taxon>Actinomycetota</taxon>
        <taxon>Actinomycetes</taxon>
        <taxon>Propionibacteriales</taxon>
        <taxon>Propionibacteriaceae</taxon>
        <taxon>Auraticoccus</taxon>
    </lineage>
</organism>
<feature type="domain" description="Phage shock protein PspC N-terminal" evidence="3">
    <location>
        <begin position="24"/>
        <end position="75"/>
    </location>
</feature>
<keyword evidence="2" id="KW-0812">Transmembrane</keyword>
<evidence type="ECO:0000259" key="3">
    <source>
        <dbReference type="Pfam" id="PF04024"/>
    </source>
</evidence>
<feature type="transmembrane region" description="Helical" evidence="2">
    <location>
        <begin position="284"/>
        <end position="304"/>
    </location>
</feature>
<dbReference type="Proteomes" id="UP000435304">
    <property type="component" value="Unassembled WGS sequence"/>
</dbReference>
<sequence>MPSPMVGRYRRDDDGAMDELWSLRRGPDVKIAGVCGALAERWQVDPLVVRIAAVVLGLSAGVGVVLYAFVWALTPAVDQDESPVQHHAPKLAEQSREFWVAAAVVATVVVAFTIGSMAPLGLMPALVVLAVWYFGFRRPQQQARRDAPVELPDSHTVQHDPFVGPPTPFTVAAREWQQTVLQHRSGAAAGQPGPVPPTRPPAAPPRPSWAAAPAPTAPSAGAPTSGLRYRLDEPAPGSDALSDHTASIRSYLNVADPAGLYAPPSEPPAARPAARRNPAVRNGFWAGLLVAVGVVAAVDLWTSLPVGVTTYLAASLLVAALSLVAAAFLGRFRGQALLSWLLLGATAVSAVPQTVPAAVDWHSPTYRYASLAELPPSDHLEVGSLTVDLSQLDVTTPTTYRVSAEAGRIELRLPPGEHVEVRSTVEVGSVVVDGHQVHGTDLAQTHVFGPGQDPLLVVEAGVEAGSVEVVTSR</sequence>
<protein>
    <submittedName>
        <fullName evidence="4">PspC domain-containing protein</fullName>
    </submittedName>
</protein>
<reference evidence="4 5" key="1">
    <citation type="submission" date="2019-12" db="EMBL/GenBank/DDBJ databases">
        <title>Auraticoccus cholistani sp. nov., an actinomycete isolated from soil of Cholistan desert.</title>
        <authorList>
            <person name="Cheema M.T."/>
        </authorList>
    </citation>
    <scope>NUCLEOTIDE SEQUENCE [LARGE SCALE GENOMIC DNA]</scope>
    <source>
        <strain evidence="4 5">F435</strain>
    </source>
</reference>
<dbReference type="Pfam" id="PF04024">
    <property type="entry name" value="PspC"/>
    <property type="match status" value="1"/>
</dbReference>
<feature type="transmembrane region" description="Helical" evidence="2">
    <location>
        <begin position="337"/>
        <end position="355"/>
    </location>
</feature>
<keyword evidence="5" id="KW-1185">Reference proteome</keyword>
<feature type="transmembrane region" description="Helical" evidence="2">
    <location>
        <begin position="310"/>
        <end position="330"/>
    </location>
</feature>
<evidence type="ECO:0000313" key="5">
    <source>
        <dbReference type="Proteomes" id="UP000435304"/>
    </source>
</evidence>
<feature type="transmembrane region" description="Helical" evidence="2">
    <location>
        <begin position="120"/>
        <end position="136"/>
    </location>
</feature>
<evidence type="ECO:0000256" key="2">
    <source>
        <dbReference type="SAM" id="Phobius"/>
    </source>
</evidence>
<keyword evidence="2" id="KW-1133">Transmembrane helix</keyword>
<keyword evidence="2" id="KW-0472">Membrane</keyword>
<dbReference type="InterPro" id="IPR007168">
    <property type="entry name" value="Phageshock_PspC_N"/>
</dbReference>
<name>A0A6A9UXP8_9ACTN</name>
<feature type="transmembrane region" description="Helical" evidence="2">
    <location>
        <begin position="51"/>
        <end position="77"/>
    </location>
</feature>
<proteinExistence type="predicted"/>
<feature type="compositionally biased region" description="Low complexity" evidence="1">
    <location>
        <begin position="208"/>
        <end position="226"/>
    </location>
</feature>
<comment type="caution">
    <text evidence="4">The sequence shown here is derived from an EMBL/GenBank/DDBJ whole genome shotgun (WGS) entry which is preliminary data.</text>
</comment>